<dbReference type="InterPro" id="IPR042097">
    <property type="entry name" value="Aminopeptidase_N-like_N_sf"/>
</dbReference>
<dbReference type="Gene3D" id="1.10.390.10">
    <property type="entry name" value="Neutral Protease Domain 2"/>
    <property type="match status" value="1"/>
</dbReference>
<dbReference type="Gene3D" id="2.60.40.1730">
    <property type="entry name" value="tricorn interacting facor f3 domain"/>
    <property type="match status" value="1"/>
</dbReference>
<reference evidence="3 4" key="2">
    <citation type="submission" date="2018-11" db="EMBL/GenBank/DDBJ databases">
        <authorList>
            <consortium name="Pathogen Informatics"/>
        </authorList>
    </citation>
    <scope>NUCLEOTIDE SEQUENCE [LARGE SCALE GENOMIC DNA]</scope>
</reference>
<dbReference type="Proteomes" id="UP000267096">
    <property type="component" value="Unassembled WGS sequence"/>
</dbReference>
<dbReference type="PANTHER" id="PTHR11533">
    <property type="entry name" value="PROTEASE M1 ZINC METALLOPROTEASE"/>
    <property type="match status" value="1"/>
</dbReference>
<dbReference type="SUPFAM" id="SSF55486">
    <property type="entry name" value="Metalloproteases ('zincins'), catalytic domain"/>
    <property type="match status" value="1"/>
</dbReference>
<proteinExistence type="predicted"/>
<reference evidence="5" key="1">
    <citation type="submission" date="2017-02" db="UniProtKB">
        <authorList>
            <consortium name="WormBaseParasite"/>
        </authorList>
    </citation>
    <scope>IDENTIFICATION</scope>
</reference>
<evidence type="ECO:0000259" key="1">
    <source>
        <dbReference type="Pfam" id="PF01433"/>
    </source>
</evidence>
<dbReference type="SUPFAM" id="SSF63737">
    <property type="entry name" value="Leukotriene A4 hydrolase N-terminal domain"/>
    <property type="match status" value="1"/>
</dbReference>
<dbReference type="OrthoDB" id="8182982at2759"/>
<dbReference type="GO" id="GO:0070006">
    <property type="term" value="F:metalloaminopeptidase activity"/>
    <property type="evidence" value="ECO:0007669"/>
    <property type="project" value="TreeGrafter"/>
</dbReference>
<name>A0A0M3KEB4_ANISI</name>
<gene>
    <name evidence="3" type="ORF">ASIM_LOCUS18712</name>
</gene>
<organism evidence="5">
    <name type="scientific">Anisakis simplex</name>
    <name type="common">Herring worm</name>
    <dbReference type="NCBI Taxonomy" id="6269"/>
    <lineage>
        <taxon>Eukaryota</taxon>
        <taxon>Metazoa</taxon>
        <taxon>Ecdysozoa</taxon>
        <taxon>Nematoda</taxon>
        <taxon>Chromadorea</taxon>
        <taxon>Rhabditida</taxon>
        <taxon>Spirurina</taxon>
        <taxon>Ascaridomorpha</taxon>
        <taxon>Ascaridoidea</taxon>
        <taxon>Anisakidae</taxon>
        <taxon>Anisakis</taxon>
        <taxon>Anisakis simplex complex</taxon>
    </lineage>
</organism>
<dbReference type="GO" id="GO:0005737">
    <property type="term" value="C:cytoplasm"/>
    <property type="evidence" value="ECO:0007669"/>
    <property type="project" value="TreeGrafter"/>
</dbReference>
<dbReference type="AlphaFoldDB" id="A0A0M3KEB4"/>
<dbReference type="Pfam" id="PF01433">
    <property type="entry name" value="Peptidase_M1"/>
    <property type="match status" value="1"/>
</dbReference>
<dbReference type="InterPro" id="IPR045357">
    <property type="entry name" value="Aminopeptidase_N-like_N"/>
</dbReference>
<feature type="domain" description="Peptidase M1 membrane alanine aminopeptidase" evidence="1">
    <location>
        <begin position="78"/>
        <end position="159"/>
    </location>
</feature>
<dbReference type="InterPro" id="IPR027268">
    <property type="entry name" value="Peptidase_M4/M1_CTD_sf"/>
</dbReference>
<dbReference type="PANTHER" id="PTHR11533:SF299">
    <property type="entry name" value="AMINOPEPTIDASE"/>
    <property type="match status" value="1"/>
</dbReference>
<accession>A0A0M3KEB4</accession>
<evidence type="ECO:0000313" key="4">
    <source>
        <dbReference type="Proteomes" id="UP000267096"/>
    </source>
</evidence>
<evidence type="ECO:0000313" key="3">
    <source>
        <dbReference type="EMBL" id="VDK65923.1"/>
    </source>
</evidence>
<dbReference type="Pfam" id="PF17900">
    <property type="entry name" value="Peptidase_M1_N"/>
    <property type="match status" value="1"/>
</dbReference>
<dbReference type="InterPro" id="IPR050344">
    <property type="entry name" value="Peptidase_M1_aminopeptidases"/>
</dbReference>
<evidence type="ECO:0000313" key="5">
    <source>
        <dbReference type="WBParaSite" id="ASIM_0001932001-mRNA-1"/>
    </source>
</evidence>
<sequence length="170" mass="19899">MKLINFLTLNATYRPWTVTTLFQMRDARSVMPCIDLPFMKATLDICITHPPGTEARYISPLEIIRIIRRNMGYLGHLKIAILQYMSEFTGFDYPLKKLSLFSTSLPVNGVENFGLIVLNERWMAYPKYRMAHSILAHEIAHQWIGNIVTVKKWNEICLQVHFYLTFSIHY</sequence>
<keyword evidence="4" id="KW-1185">Reference proteome</keyword>
<protein>
    <submittedName>
        <fullName evidence="5">Matrix non-peptidase homolog 1 (inferred by orthology to a C. elegans protein)</fullName>
    </submittedName>
</protein>
<dbReference type="GO" id="GO:0005615">
    <property type="term" value="C:extracellular space"/>
    <property type="evidence" value="ECO:0007669"/>
    <property type="project" value="TreeGrafter"/>
</dbReference>
<dbReference type="InterPro" id="IPR014782">
    <property type="entry name" value="Peptidase_M1_dom"/>
</dbReference>
<dbReference type="GO" id="GO:0042277">
    <property type="term" value="F:peptide binding"/>
    <property type="evidence" value="ECO:0007669"/>
    <property type="project" value="TreeGrafter"/>
</dbReference>
<dbReference type="GO" id="GO:0016020">
    <property type="term" value="C:membrane"/>
    <property type="evidence" value="ECO:0007669"/>
    <property type="project" value="TreeGrafter"/>
</dbReference>
<dbReference type="WBParaSite" id="ASIM_0001932001-mRNA-1">
    <property type="protein sequence ID" value="ASIM_0001932001-mRNA-1"/>
    <property type="gene ID" value="ASIM_0001932001"/>
</dbReference>
<dbReference type="EMBL" id="UYRR01035969">
    <property type="protein sequence ID" value="VDK65923.1"/>
    <property type="molecule type" value="Genomic_DNA"/>
</dbReference>
<dbReference type="GO" id="GO:0008270">
    <property type="term" value="F:zinc ion binding"/>
    <property type="evidence" value="ECO:0007669"/>
    <property type="project" value="InterPro"/>
</dbReference>
<feature type="domain" description="Aminopeptidase N-like N-terminal" evidence="2">
    <location>
        <begin position="15"/>
        <end position="50"/>
    </location>
</feature>
<evidence type="ECO:0000259" key="2">
    <source>
        <dbReference type="Pfam" id="PF17900"/>
    </source>
</evidence>
<dbReference type="GO" id="GO:0043171">
    <property type="term" value="P:peptide catabolic process"/>
    <property type="evidence" value="ECO:0007669"/>
    <property type="project" value="TreeGrafter"/>
</dbReference>
<dbReference type="GO" id="GO:0006508">
    <property type="term" value="P:proteolysis"/>
    <property type="evidence" value="ECO:0007669"/>
    <property type="project" value="TreeGrafter"/>
</dbReference>